<dbReference type="EMBL" id="KL197718">
    <property type="protein sequence ID" value="KDQ58098.1"/>
    <property type="molecule type" value="Genomic_DNA"/>
</dbReference>
<keyword evidence="2" id="KW-1185">Reference proteome</keyword>
<reference evidence="2" key="1">
    <citation type="journal article" date="2014" name="Proc. Natl. Acad. Sci. U.S.A.">
        <title>Extensive sampling of basidiomycete genomes demonstrates inadequacy of the white-rot/brown-rot paradigm for wood decay fungi.</title>
        <authorList>
            <person name="Riley R."/>
            <person name="Salamov A.A."/>
            <person name="Brown D.W."/>
            <person name="Nagy L.G."/>
            <person name="Floudas D."/>
            <person name="Held B.W."/>
            <person name="Levasseur A."/>
            <person name="Lombard V."/>
            <person name="Morin E."/>
            <person name="Otillar R."/>
            <person name="Lindquist E.A."/>
            <person name="Sun H."/>
            <person name="LaButti K.M."/>
            <person name="Schmutz J."/>
            <person name="Jabbour D."/>
            <person name="Luo H."/>
            <person name="Baker S.E."/>
            <person name="Pisabarro A.G."/>
            <person name="Walton J.D."/>
            <person name="Blanchette R.A."/>
            <person name="Henrissat B."/>
            <person name="Martin F."/>
            <person name="Cullen D."/>
            <person name="Hibbett D.S."/>
            <person name="Grigoriev I.V."/>
        </authorList>
    </citation>
    <scope>NUCLEOTIDE SEQUENCE [LARGE SCALE GENOMIC DNA]</scope>
    <source>
        <strain evidence="2">MUCL 33604</strain>
    </source>
</reference>
<sequence length="88" mass="9657">MHRFTVSLRFYSFRSLSACKPSPSLLCHALEGGGLLTGDRGLRTGYLSSQETKFHGRAGFESYRLAFQLPGACISFAMSISLCAAYRV</sequence>
<dbReference type="HOGENOM" id="CLU_2469402_0_0_1"/>
<evidence type="ECO:0000313" key="1">
    <source>
        <dbReference type="EMBL" id="KDQ58098.1"/>
    </source>
</evidence>
<organism evidence="1 2">
    <name type="scientific">Jaapia argillacea MUCL 33604</name>
    <dbReference type="NCBI Taxonomy" id="933084"/>
    <lineage>
        <taxon>Eukaryota</taxon>
        <taxon>Fungi</taxon>
        <taxon>Dikarya</taxon>
        <taxon>Basidiomycota</taxon>
        <taxon>Agaricomycotina</taxon>
        <taxon>Agaricomycetes</taxon>
        <taxon>Agaricomycetidae</taxon>
        <taxon>Jaapiales</taxon>
        <taxon>Jaapiaceae</taxon>
        <taxon>Jaapia</taxon>
    </lineage>
</organism>
<dbReference type="InParanoid" id="A0A067PTF5"/>
<name>A0A067PTF5_9AGAM</name>
<proteinExistence type="predicted"/>
<protein>
    <submittedName>
        <fullName evidence="1">Uncharacterized protein</fullName>
    </submittedName>
</protein>
<dbReference type="Proteomes" id="UP000027265">
    <property type="component" value="Unassembled WGS sequence"/>
</dbReference>
<dbReference type="AlphaFoldDB" id="A0A067PTF5"/>
<accession>A0A067PTF5</accession>
<gene>
    <name evidence="1" type="ORF">JAAARDRAFT_256739</name>
</gene>
<evidence type="ECO:0000313" key="2">
    <source>
        <dbReference type="Proteomes" id="UP000027265"/>
    </source>
</evidence>